<dbReference type="EMBL" id="BAABJI010000001">
    <property type="protein sequence ID" value="GAA4910182.1"/>
    <property type="molecule type" value="Genomic_DNA"/>
</dbReference>
<evidence type="ECO:0000313" key="1">
    <source>
        <dbReference type="EMBL" id="GAA4910182.1"/>
    </source>
</evidence>
<sequence>MQRISTSKHQHLVDALLQLESLLNSDFKQDLDLHVASELRAELETLFISYNQQVMALSELIGDYHELFNKTKIQFLSPKLKALKRKAEQDARVFPLLAQNIRLVYGT</sequence>
<reference evidence="2" key="1">
    <citation type="journal article" date="2019" name="Int. J. Syst. Evol. Microbiol.">
        <title>The Global Catalogue of Microorganisms (GCM) 10K type strain sequencing project: providing services to taxonomists for standard genome sequencing and annotation.</title>
        <authorList>
            <consortium name="The Broad Institute Genomics Platform"/>
            <consortium name="The Broad Institute Genome Sequencing Center for Infectious Disease"/>
            <person name="Wu L."/>
            <person name="Ma J."/>
        </authorList>
    </citation>
    <scope>NUCLEOTIDE SEQUENCE [LARGE SCALE GENOMIC DNA]</scope>
    <source>
        <strain evidence="2">JCM 18283</strain>
    </source>
</reference>
<proteinExistence type="predicted"/>
<comment type="caution">
    <text evidence="1">The sequence shown here is derived from an EMBL/GenBank/DDBJ whole genome shotgun (WGS) entry which is preliminary data.</text>
</comment>
<gene>
    <name evidence="1" type="ORF">GCM10023313_11680</name>
</gene>
<accession>A0ABP9FNE3</accession>
<organism evidence="1 2">
    <name type="scientific">Mucilaginibacter defluvii</name>
    <dbReference type="NCBI Taxonomy" id="1196019"/>
    <lineage>
        <taxon>Bacteria</taxon>
        <taxon>Pseudomonadati</taxon>
        <taxon>Bacteroidota</taxon>
        <taxon>Sphingobacteriia</taxon>
        <taxon>Sphingobacteriales</taxon>
        <taxon>Sphingobacteriaceae</taxon>
        <taxon>Mucilaginibacter</taxon>
    </lineage>
</organism>
<keyword evidence="2" id="KW-1185">Reference proteome</keyword>
<dbReference type="Proteomes" id="UP001501436">
    <property type="component" value="Unassembled WGS sequence"/>
</dbReference>
<evidence type="ECO:0000313" key="2">
    <source>
        <dbReference type="Proteomes" id="UP001501436"/>
    </source>
</evidence>
<protein>
    <submittedName>
        <fullName evidence="1">Uncharacterized protein</fullName>
    </submittedName>
</protein>
<name>A0ABP9FNE3_9SPHI</name>